<dbReference type="AlphaFoldDB" id="D3KD05"/>
<protein>
    <submittedName>
        <fullName evidence="2">Uncharacterized protein</fullName>
    </submittedName>
</protein>
<keyword evidence="1" id="KW-1133">Transmembrane helix</keyword>
<proteinExistence type="evidence at transcript level"/>
<keyword evidence="1" id="KW-0812">Transmembrane</keyword>
<organism evidence="2">
    <name type="scientific">Solenopsis invicta</name>
    <name type="common">Red imported fire ant</name>
    <name type="synonym">Solenopsis wagneri</name>
    <dbReference type="NCBI Taxonomy" id="13686"/>
    <lineage>
        <taxon>Eukaryota</taxon>
        <taxon>Metazoa</taxon>
        <taxon>Ecdysozoa</taxon>
        <taxon>Arthropoda</taxon>
        <taxon>Hexapoda</taxon>
        <taxon>Insecta</taxon>
        <taxon>Pterygota</taxon>
        <taxon>Neoptera</taxon>
        <taxon>Endopterygota</taxon>
        <taxon>Hymenoptera</taxon>
        <taxon>Apocrita</taxon>
        <taxon>Aculeata</taxon>
        <taxon>Formicoidea</taxon>
        <taxon>Formicidae</taxon>
        <taxon>Myrmicinae</taxon>
        <taxon>Solenopsis</taxon>
    </lineage>
</organism>
<name>D3KD05_SOLIN</name>
<dbReference type="EMBL" id="GU471227">
    <property type="protein sequence ID" value="ADC34233.1"/>
    <property type="molecule type" value="mRNA"/>
</dbReference>
<keyword evidence="1" id="KW-0472">Membrane</keyword>
<feature type="transmembrane region" description="Helical" evidence="1">
    <location>
        <begin position="50"/>
        <end position="68"/>
    </location>
</feature>
<sequence>MSSVSSLLGDQITFFFKKACSSRECTSKSLGARTDELYSTFIACPMKRSAVYLLSVVIIVTLIYAPLVRGLQHCVFCSRLILSAGLH</sequence>
<evidence type="ECO:0000256" key="1">
    <source>
        <dbReference type="SAM" id="Phobius"/>
    </source>
</evidence>
<accession>D3KD05</accession>
<reference evidence="2" key="1">
    <citation type="submission" date="2010-01" db="EMBL/GenBank/DDBJ databases">
        <title>Gene expression of Solenopsis invicta in response to bait feeding.</title>
        <authorList>
            <person name="Zhao L."/>
            <person name="Chen J."/>
            <person name="Jin X."/>
            <person name="Becnel J.J."/>
            <person name="Clark G.G."/>
            <person name="Linthicum K.J."/>
        </authorList>
    </citation>
    <scope>NUCLEOTIDE SEQUENCE</scope>
</reference>
<evidence type="ECO:0000313" key="2">
    <source>
        <dbReference type="EMBL" id="ADC34233.1"/>
    </source>
</evidence>